<gene>
    <name evidence="2" type="ORF">BCF44_114197</name>
</gene>
<dbReference type="Pfam" id="PF01841">
    <property type="entry name" value="Transglut_core"/>
    <property type="match status" value="1"/>
</dbReference>
<organism evidence="2 3">
    <name type="scientific">Kutzneria buriramensis</name>
    <dbReference type="NCBI Taxonomy" id="1045776"/>
    <lineage>
        <taxon>Bacteria</taxon>
        <taxon>Bacillati</taxon>
        <taxon>Actinomycetota</taxon>
        <taxon>Actinomycetes</taxon>
        <taxon>Pseudonocardiales</taxon>
        <taxon>Pseudonocardiaceae</taxon>
        <taxon>Kutzneria</taxon>
    </lineage>
</organism>
<proteinExistence type="predicted"/>
<reference evidence="2 3" key="1">
    <citation type="submission" date="2018-08" db="EMBL/GenBank/DDBJ databases">
        <title>Genomic Encyclopedia of Archaeal and Bacterial Type Strains, Phase II (KMG-II): from individual species to whole genera.</title>
        <authorList>
            <person name="Goeker M."/>
        </authorList>
    </citation>
    <scope>NUCLEOTIDE SEQUENCE [LARGE SCALE GENOMIC DNA]</scope>
    <source>
        <strain evidence="2 3">DSM 45791</strain>
    </source>
</reference>
<accession>A0A3E0H6Q0</accession>
<name>A0A3E0H6Q0_9PSEU</name>
<evidence type="ECO:0000259" key="1">
    <source>
        <dbReference type="Pfam" id="PF01841"/>
    </source>
</evidence>
<evidence type="ECO:0000313" key="3">
    <source>
        <dbReference type="Proteomes" id="UP000256269"/>
    </source>
</evidence>
<evidence type="ECO:0000313" key="2">
    <source>
        <dbReference type="EMBL" id="REH38172.1"/>
    </source>
</evidence>
<dbReference type="Proteomes" id="UP000256269">
    <property type="component" value="Unassembled WGS sequence"/>
</dbReference>
<comment type="caution">
    <text evidence="2">The sequence shown here is derived from an EMBL/GenBank/DDBJ whole genome shotgun (WGS) entry which is preliminary data.</text>
</comment>
<dbReference type="InterPro" id="IPR002931">
    <property type="entry name" value="Transglutaminase-like"/>
</dbReference>
<dbReference type="Gene3D" id="3.10.620.30">
    <property type="match status" value="1"/>
</dbReference>
<sequence>MDIDYASPGVFTTVSPEQVPLTLDLPDDPVGICAAVQPLFIQPADAPAAGVPEERLVERDIRAASGLIDGLTAVDPAPLHVPRPPDRRVVGTCRHWATLATALLRQRGIPARARCGFGTYFVAGKNVDHWVIEYRDGDRWVRVEVEHLDRPYVPSSRDLRPGAFLTGGEAWQWYRTGEVDGDLFGVHGVEHAWGVGEIRGNLIRDLASLCKVETLPWDEWGRMDDSYKGRTGEDFDRLMDRVADACAADDPAAVYRTEDLAVPEEVMR</sequence>
<dbReference type="EMBL" id="QUNO01000014">
    <property type="protein sequence ID" value="REH38172.1"/>
    <property type="molecule type" value="Genomic_DNA"/>
</dbReference>
<dbReference type="RefSeq" id="WP_170217939.1">
    <property type="nucleotide sequence ID" value="NZ_CP144375.1"/>
</dbReference>
<dbReference type="InterPro" id="IPR038765">
    <property type="entry name" value="Papain-like_cys_pep_sf"/>
</dbReference>
<dbReference type="SUPFAM" id="SSF54001">
    <property type="entry name" value="Cysteine proteinases"/>
    <property type="match status" value="1"/>
</dbReference>
<keyword evidence="3" id="KW-1185">Reference proteome</keyword>
<dbReference type="AlphaFoldDB" id="A0A3E0H6Q0"/>
<protein>
    <submittedName>
        <fullName evidence="2">Transglutaminase superfamily protein</fullName>
    </submittedName>
</protein>
<feature type="domain" description="Transglutaminase-like" evidence="1">
    <location>
        <begin position="90"/>
        <end position="144"/>
    </location>
</feature>